<dbReference type="Pfam" id="PF09560">
    <property type="entry name" value="Spore_YunB"/>
    <property type="match status" value="1"/>
</dbReference>
<dbReference type="RefSeq" id="WP_245032141.1">
    <property type="nucleotide sequence ID" value="NZ_CP095075.1"/>
</dbReference>
<keyword evidence="1" id="KW-0812">Transmembrane</keyword>
<feature type="transmembrane region" description="Helical" evidence="1">
    <location>
        <begin position="15"/>
        <end position="33"/>
    </location>
</feature>
<evidence type="ECO:0000313" key="3">
    <source>
        <dbReference type="Proteomes" id="UP000830326"/>
    </source>
</evidence>
<keyword evidence="1" id="KW-1133">Transmembrane helix</keyword>
<dbReference type="PROSITE" id="PS51257">
    <property type="entry name" value="PROKAR_LIPOPROTEIN"/>
    <property type="match status" value="1"/>
</dbReference>
<dbReference type="PIRSF" id="PIRSF021383">
    <property type="entry name" value="YunB"/>
    <property type="match status" value="1"/>
</dbReference>
<proteinExistence type="predicted"/>
<gene>
    <name evidence="2" type="primary">yunB</name>
    <name evidence="2" type="ORF">MUO15_19990</name>
</gene>
<keyword evidence="3" id="KW-1185">Reference proteome</keyword>
<reference evidence="2" key="1">
    <citation type="submission" date="2022-04" db="EMBL/GenBank/DDBJ databases">
        <title>Halobacillus sp. isolated from saltern.</title>
        <authorList>
            <person name="Won M."/>
            <person name="Lee C.-M."/>
            <person name="Woen H.-Y."/>
            <person name="Kwon S.-W."/>
        </authorList>
    </citation>
    <scope>NUCLEOTIDE SEQUENCE</scope>
    <source>
        <strain evidence="2">SSHM10-5</strain>
    </source>
</reference>
<accession>A0ABY4HAI0</accession>
<protein>
    <submittedName>
        <fullName evidence="2">Sporulation protein YunB</fullName>
    </submittedName>
</protein>
<dbReference type="NCBIfam" id="TIGR02832">
    <property type="entry name" value="spo_yunB"/>
    <property type="match status" value="1"/>
</dbReference>
<dbReference type="InterPro" id="IPR014197">
    <property type="entry name" value="Sporulation_prot_YunB"/>
</dbReference>
<dbReference type="EMBL" id="CP095075">
    <property type="protein sequence ID" value="UOR11812.1"/>
    <property type="molecule type" value="Genomic_DNA"/>
</dbReference>
<keyword evidence="1" id="KW-0472">Membrane</keyword>
<dbReference type="Proteomes" id="UP000830326">
    <property type="component" value="Chromosome"/>
</dbReference>
<evidence type="ECO:0000313" key="2">
    <source>
        <dbReference type="EMBL" id="UOR11812.1"/>
    </source>
</evidence>
<evidence type="ECO:0000256" key="1">
    <source>
        <dbReference type="SAM" id="Phobius"/>
    </source>
</evidence>
<name>A0ABY4HAI0_9BACI</name>
<organism evidence="2 3">
    <name type="scientific">Halobacillus amylolyticus</name>
    <dbReference type="NCBI Taxonomy" id="2932259"/>
    <lineage>
        <taxon>Bacteria</taxon>
        <taxon>Bacillati</taxon>
        <taxon>Bacillota</taxon>
        <taxon>Bacilli</taxon>
        <taxon>Bacillales</taxon>
        <taxon>Bacillaceae</taxon>
        <taxon>Halobacillus</taxon>
    </lineage>
</organism>
<sequence length="255" mass="28238">MGTKKTNPPSIGKRILITFICFAIITGSCLWLIDRGITPVLQGIAETKAQQLARDAINEAVSRQIAEDLQFENLVRIEKDNEGNITYMGWNSAVVNKALRNTTLRVQNFLRRMEQNELPLEDTTLDSDINRNGKEKDKGEEPATLIEVPIGLATNNTILANLGPKVPVQLQVIGDVQSQFVNEIKEYGINSAFFELSLNFKVSLRVVIPFSGETIIVDNDIPIDTSTIVGEVPEFYNGDGEEESPTFSLPMTGLQ</sequence>